<name>A0A9X6B3Q6_BACCE</name>
<comment type="caution">
    <text evidence="2">The sequence shown here is derived from an EMBL/GenBank/DDBJ whole genome shotgun (WGS) entry which is preliminary data.</text>
</comment>
<proteinExistence type="predicted"/>
<protein>
    <submittedName>
        <fullName evidence="2">Uncharacterized protein</fullName>
    </submittedName>
</protein>
<reference evidence="2 3" key="1">
    <citation type="submission" date="2017-01" db="EMBL/GenBank/DDBJ databases">
        <title>Bacillus cereus isolates.</title>
        <authorList>
            <person name="Beno S.M."/>
        </authorList>
    </citation>
    <scope>NUCLEOTIDE SEQUENCE [LARGE SCALE GENOMIC DNA]</scope>
    <source>
        <strain evidence="2 3">FSL K6-1030</strain>
    </source>
</reference>
<dbReference type="EMBL" id="MUAU01000202">
    <property type="protein sequence ID" value="OOR71464.1"/>
    <property type="molecule type" value="Genomic_DNA"/>
</dbReference>
<gene>
    <name evidence="2" type="ORF">BLX06_30570</name>
</gene>
<organism evidence="2 3">
    <name type="scientific">Bacillus cereus</name>
    <dbReference type="NCBI Taxonomy" id="1396"/>
    <lineage>
        <taxon>Bacteria</taxon>
        <taxon>Bacillati</taxon>
        <taxon>Bacillota</taxon>
        <taxon>Bacilli</taxon>
        <taxon>Bacillales</taxon>
        <taxon>Bacillaceae</taxon>
        <taxon>Bacillus</taxon>
        <taxon>Bacillus cereus group</taxon>
    </lineage>
</organism>
<evidence type="ECO:0000313" key="2">
    <source>
        <dbReference type="EMBL" id="OOR71464.1"/>
    </source>
</evidence>
<evidence type="ECO:0000256" key="1">
    <source>
        <dbReference type="SAM" id="SignalP"/>
    </source>
</evidence>
<dbReference type="RefSeq" id="WP_078187749.1">
    <property type="nucleotide sequence ID" value="NZ_CP090083.1"/>
</dbReference>
<evidence type="ECO:0000313" key="3">
    <source>
        <dbReference type="Proteomes" id="UP000190641"/>
    </source>
</evidence>
<feature type="chain" id="PRO_5040781595" evidence="1">
    <location>
        <begin position="24"/>
        <end position="110"/>
    </location>
</feature>
<feature type="signal peptide" evidence="1">
    <location>
        <begin position="1"/>
        <end position="23"/>
    </location>
</feature>
<dbReference type="Proteomes" id="UP000190641">
    <property type="component" value="Unassembled WGS sequence"/>
</dbReference>
<accession>A0A9X6B3Q6</accession>
<keyword evidence="1" id="KW-0732">Signal</keyword>
<sequence length="110" mass="12435">MKLRKKKPIVISSILACCSFMIATPHSTAEARHQKVGTEQVQMEGHVIQNTMTVNLPYTLSSEVITIIQGNPQYIQLNRKQIHFTQPGTYIIQTKGCLGTVDRYVFEITK</sequence>
<dbReference type="AlphaFoldDB" id="A0A9X6B3Q6"/>